<sequence length="208" mass="22849">MAKGMLMIILALVGYSSAQVGYDFAPPRSAYGAPDQRAEESVFEEQQEEDPIAVLASLIPRGGIPGESYPILSSIPETGFDCANQEYPGYYADVSDDAKCQVFHICQFDGRLDSFLCPNGTVFNQQYFVCDWWFNVDCSASQDFTRLNADIGKLQEPVTEASFRNEVFAPDQLYGTPEVRQFSAPAPPPPAPTTQTIPNGFYGVPNGF</sequence>
<evidence type="ECO:0000259" key="2">
    <source>
        <dbReference type="PROSITE" id="PS50940"/>
    </source>
</evidence>
<keyword evidence="4" id="KW-1185">Reference proteome</keyword>
<dbReference type="GO" id="GO:0008061">
    <property type="term" value="F:chitin binding"/>
    <property type="evidence" value="ECO:0007669"/>
    <property type="project" value="InterPro"/>
</dbReference>
<reference evidence="3 4" key="1">
    <citation type="submission" date="2023-11" db="EMBL/GenBank/DDBJ databases">
        <title>Halocaridina rubra genome assembly.</title>
        <authorList>
            <person name="Smith C."/>
        </authorList>
    </citation>
    <scope>NUCLEOTIDE SEQUENCE [LARGE SCALE GENOMIC DNA]</scope>
    <source>
        <strain evidence="3">EP-1</strain>
        <tissue evidence="3">Whole</tissue>
    </source>
</reference>
<evidence type="ECO:0000313" key="3">
    <source>
        <dbReference type="EMBL" id="KAK7079744.1"/>
    </source>
</evidence>
<dbReference type="InterPro" id="IPR002557">
    <property type="entry name" value="Chitin-bd_dom"/>
</dbReference>
<dbReference type="InterPro" id="IPR052976">
    <property type="entry name" value="Scoloptoxin-like"/>
</dbReference>
<dbReference type="Proteomes" id="UP001381693">
    <property type="component" value="Unassembled WGS sequence"/>
</dbReference>
<name>A0AAN8XK75_HALRR</name>
<comment type="caution">
    <text evidence="3">The sequence shown here is derived from an EMBL/GenBank/DDBJ whole genome shotgun (WGS) entry which is preliminary data.</text>
</comment>
<feature type="domain" description="Chitin-binding type-2" evidence="2">
    <location>
        <begin position="79"/>
        <end position="140"/>
    </location>
</feature>
<keyword evidence="1" id="KW-0732">Signal</keyword>
<dbReference type="PROSITE" id="PS50940">
    <property type="entry name" value="CHIT_BIND_II"/>
    <property type="match status" value="1"/>
</dbReference>
<feature type="signal peptide" evidence="1">
    <location>
        <begin position="1"/>
        <end position="18"/>
    </location>
</feature>
<dbReference type="SMART" id="SM00494">
    <property type="entry name" value="ChtBD2"/>
    <property type="match status" value="1"/>
</dbReference>
<gene>
    <name evidence="3" type="ORF">SK128_002798</name>
</gene>
<dbReference type="GO" id="GO:0005576">
    <property type="term" value="C:extracellular region"/>
    <property type="evidence" value="ECO:0007669"/>
    <property type="project" value="InterPro"/>
</dbReference>
<evidence type="ECO:0000313" key="4">
    <source>
        <dbReference type="Proteomes" id="UP001381693"/>
    </source>
</evidence>
<feature type="chain" id="PRO_5042942911" description="Chitin-binding type-2 domain-containing protein" evidence="1">
    <location>
        <begin position="19"/>
        <end position="208"/>
    </location>
</feature>
<dbReference type="SUPFAM" id="SSF57625">
    <property type="entry name" value="Invertebrate chitin-binding proteins"/>
    <property type="match status" value="1"/>
</dbReference>
<dbReference type="Gene3D" id="2.170.140.10">
    <property type="entry name" value="Chitin binding domain"/>
    <property type="match status" value="1"/>
</dbReference>
<accession>A0AAN8XK75</accession>
<dbReference type="InterPro" id="IPR036508">
    <property type="entry name" value="Chitin-bd_dom_sf"/>
</dbReference>
<dbReference type="PANTHER" id="PTHR22933:SF43">
    <property type="entry name" value="LP10131P"/>
    <property type="match status" value="1"/>
</dbReference>
<proteinExistence type="predicted"/>
<dbReference type="PANTHER" id="PTHR22933">
    <property type="entry name" value="FI18007P1-RELATED"/>
    <property type="match status" value="1"/>
</dbReference>
<evidence type="ECO:0000256" key="1">
    <source>
        <dbReference type="SAM" id="SignalP"/>
    </source>
</evidence>
<organism evidence="3 4">
    <name type="scientific">Halocaridina rubra</name>
    <name type="common">Hawaiian red shrimp</name>
    <dbReference type="NCBI Taxonomy" id="373956"/>
    <lineage>
        <taxon>Eukaryota</taxon>
        <taxon>Metazoa</taxon>
        <taxon>Ecdysozoa</taxon>
        <taxon>Arthropoda</taxon>
        <taxon>Crustacea</taxon>
        <taxon>Multicrustacea</taxon>
        <taxon>Malacostraca</taxon>
        <taxon>Eumalacostraca</taxon>
        <taxon>Eucarida</taxon>
        <taxon>Decapoda</taxon>
        <taxon>Pleocyemata</taxon>
        <taxon>Caridea</taxon>
        <taxon>Atyoidea</taxon>
        <taxon>Atyidae</taxon>
        <taxon>Halocaridina</taxon>
    </lineage>
</organism>
<dbReference type="AlphaFoldDB" id="A0AAN8XK75"/>
<protein>
    <recommendedName>
        <fullName evidence="2">Chitin-binding type-2 domain-containing protein</fullName>
    </recommendedName>
</protein>
<dbReference type="EMBL" id="JAXCGZ010006451">
    <property type="protein sequence ID" value="KAK7079744.1"/>
    <property type="molecule type" value="Genomic_DNA"/>
</dbReference>
<dbReference type="Pfam" id="PF01607">
    <property type="entry name" value="CBM_14"/>
    <property type="match status" value="1"/>
</dbReference>